<comment type="caution">
    <text evidence="2">The sequence shown here is derived from an EMBL/GenBank/DDBJ whole genome shotgun (WGS) entry which is preliminary data.</text>
</comment>
<gene>
    <name evidence="2" type="ORF">CROQUDRAFT_95639</name>
</gene>
<feature type="compositionally biased region" description="Pro residues" evidence="1">
    <location>
        <begin position="84"/>
        <end position="93"/>
    </location>
</feature>
<organism evidence="2 3">
    <name type="scientific">Cronartium quercuum f. sp. fusiforme G11</name>
    <dbReference type="NCBI Taxonomy" id="708437"/>
    <lineage>
        <taxon>Eukaryota</taxon>
        <taxon>Fungi</taxon>
        <taxon>Dikarya</taxon>
        <taxon>Basidiomycota</taxon>
        <taxon>Pucciniomycotina</taxon>
        <taxon>Pucciniomycetes</taxon>
        <taxon>Pucciniales</taxon>
        <taxon>Coleosporiaceae</taxon>
        <taxon>Cronartium</taxon>
    </lineage>
</organism>
<dbReference type="AlphaFoldDB" id="A0A9P6TAU1"/>
<evidence type="ECO:0000313" key="3">
    <source>
        <dbReference type="Proteomes" id="UP000886653"/>
    </source>
</evidence>
<protein>
    <recommendedName>
        <fullName evidence="4">R3H domain-containing protein</fullName>
    </recommendedName>
</protein>
<reference evidence="2" key="1">
    <citation type="submission" date="2013-11" db="EMBL/GenBank/DDBJ databases">
        <title>Genome sequence of the fusiform rust pathogen reveals effectors for host alternation and coevolution with pine.</title>
        <authorList>
            <consortium name="DOE Joint Genome Institute"/>
            <person name="Smith K."/>
            <person name="Pendleton A."/>
            <person name="Kubisiak T."/>
            <person name="Anderson C."/>
            <person name="Salamov A."/>
            <person name="Aerts A."/>
            <person name="Riley R."/>
            <person name="Clum A."/>
            <person name="Lindquist E."/>
            <person name="Ence D."/>
            <person name="Campbell M."/>
            <person name="Kronenberg Z."/>
            <person name="Feau N."/>
            <person name="Dhillon B."/>
            <person name="Hamelin R."/>
            <person name="Burleigh J."/>
            <person name="Smith J."/>
            <person name="Yandell M."/>
            <person name="Nelson C."/>
            <person name="Grigoriev I."/>
            <person name="Davis J."/>
        </authorList>
    </citation>
    <scope>NUCLEOTIDE SEQUENCE</scope>
    <source>
        <strain evidence="2">G11</strain>
    </source>
</reference>
<feature type="region of interest" description="Disordered" evidence="1">
    <location>
        <begin position="280"/>
        <end position="428"/>
    </location>
</feature>
<evidence type="ECO:0000256" key="1">
    <source>
        <dbReference type="SAM" id="MobiDB-lite"/>
    </source>
</evidence>
<evidence type="ECO:0000313" key="2">
    <source>
        <dbReference type="EMBL" id="KAG0143948.1"/>
    </source>
</evidence>
<sequence>MATSTSEPHSVSIPEPLPLSFPSILINPRLKHLTHPQSMPNQHHPIDHSRPQVQGRRRQKRLENATFSSNPHVTRPTPADYHPRPPVCQPTFPVPPPPQFPLSLIAPGREVIKLDPPSAAMGSFNRSLKGVRKNIRRMVVGPRALTLNNYSETGGGRVQEIIKIVDDHLSAWIKMGVVWMPEDLNAGLDSVRILDPTLYPNIEQPARPTLELNQDPQPTIVEFTRSPHKLAWDVPDPFARYLVHSIARYYGIISFSRQRLQPNRQPQQMVWMVRAHLPTQQGSRVDGRRSLDTPPTTDIGSELSTAELSDVPSTTDDEHDHPPSPTSPSHPSLSTPDRIPACEPQQLANSSRAAESDDADDSSRCASDNEEIDSHLSDSGFVPPKPIVLTSDLTPRGKPNWVRTSPSTTPRPSNSVSQPSRVRSEPAARIKLPQQYQQLKNKKAQITSYAVPTMSFLEWIWADA</sequence>
<dbReference type="OrthoDB" id="10256743at2759"/>
<name>A0A9P6TAU1_9BASI</name>
<feature type="compositionally biased region" description="Low complexity" evidence="1">
    <location>
        <begin position="403"/>
        <end position="413"/>
    </location>
</feature>
<dbReference type="Proteomes" id="UP000886653">
    <property type="component" value="Unassembled WGS sequence"/>
</dbReference>
<keyword evidence="3" id="KW-1185">Reference proteome</keyword>
<proteinExistence type="predicted"/>
<feature type="compositionally biased region" description="Polar residues" evidence="1">
    <location>
        <begin position="293"/>
        <end position="313"/>
    </location>
</feature>
<accession>A0A9P6TAU1</accession>
<evidence type="ECO:0008006" key="4">
    <source>
        <dbReference type="Google" id="ProtNLM"/>
    </source>
</evidence>
<feature type="region of interest" description="Disordered" evidence="1">
    <location>
        <begin position="34"/>
        <end position="93"/>
    </location>
</feature>
<dbReference type="EMBL" id="MU167306">
    <property type="protein sequence ID" value="KAG0143948.1"/>
    <property type="molecule type" value="Genomic_DNA"/>
</dbReference>